<proteinExistence type="predicted"/>
<dbReference type="AlphaFoldDB" id="A0A1P8KLA0"/>
<dbReference type="Proteomes" id="UP000186074">
    <property type="component" value="Chromosome"/>
</dbReference>
<dbReference type="KEGG" id="alp:LPB137_05525"/>
<evidence type="ECO:0000313" key="3">
    <source>
        <dbReference type="Proteomes" id="UP000186074"/>
    </source>
</evidence>
<evidence type="ECO:0008006" key="4">
    <source>
        <dbReference type="Google" id="ProtNLM"/>
    </source>
</evidence>
<gene>
    <name evidence="2" type="ORF">LPB137_05525</name>
</gene>
<dbReference type="PROSITE" id="PS51257">
    <property type="entry name" value="PROKAR_LIPOPROTEIN"/>
    <property type="match status" value="1"/>
</dbReference>
<keyword evidence="3" id="KW-1185">Reference proteome</keyword>
<reference evidence="2 3" key="1">
    <citation type="submission" date="2017-01" db="EMBL/GenBank/DDBJ databases">
        <title>Genome sequencing of Arcobacter sp. LPB0137.</title>
        <authorList>
            <person name="Lee G.-W."/>
            <person name="Yi H."/>
        </authorList>
    </citation>
    <scope>NUCLEOTIDE SEQUENCE [LARGE SCALE GENOMIC DNA]</scope>
    <source>
        <strain evidence="2 3">LPB0137</strain>
    </source>
</reference>
<dbReference type="STRING" id="1850254.LPB137_05525"/>
<sequence>MIKVILILLLSFNISLFSCASGWDYSDKSFVFLKQRELPFSNLDKNLNSPSVYNDINYKYKTTAKKINLKEWQAYLKKDLKENLDLDTIEQIVYKGKELSLIKNLNTKKYLQFVHNQEEYVTNYYYGKKQTKEKKKEELLINEAIKRINTNINPWLKLRYFYLSIRLAHYKKLNPLKIYKEYKYLLNTKQKTIVKDWIQGIYAGALIKNNNIEKGVYEFSKLFDKNKINWHLSYYNFHHIKTAKQWNNLINIPTTDFEKTKLITLRALNKNSNIIEELKNIYEIDKNSIWFDFLLYRALLDSQHFFDNQDFYVRNFPTQDFINYLQTIKKDDMYLVSLALGYFNLYTNNLKKAKNIASKLLTLRNNHEVQTFNYLVNLYQLKSIDTQVENDIYSQMIQLSSNTNECTKATNDYTFVILEKLYKKQDNKLKEFLSANINYLNNSSFSLQSLNEFNQFIKTKSKSKIDEYLKERYKEQSKIKKVKDKYLFDESLKRTKIKLLINNLQFEKARKIKSEYLNEIIKFNPFNVSIRGNNRSGKTQTYTIKEFLDKITQIKKILKNNPNSVMDNYLYANAIYNLSYFGNSNKITTEYRSVYSFRNKKLELQKVNNSIKYYEKALKYSKKDEFKAKITYMLAKSELALFDINFSEKSKYHYFNTKEISSYDLKRQWSYTKNKVYNNYINNNYGKYFDKLKDEYSNTKYYEEVLKECANLRVYQKSK</sequence>
<keyword evidence="1" id="KW-0732">Signal</keyword>
<evidence type="ECO:0000313" key="2">
    <source>
        <dbReference type="EMBL" id="APW65343.1"/>
    </source>
</evidence>
<evidence type="ECO:0000256" key="1">
    <source>
        <dbReference type="SAM" id="SignalP"/>
    </source>
</evidence>
<feature type="chain" id="PRO_5013043421" description="Lipoprotein" evidence="1">
    <location>
        <begin position="21"/>
        <end position="719"/>
    </location>
</feature>
<name>A0A1P8KLA0_9BACT</name>
<accession>A0A1P8KLA0</accession>
<feature type="signal peptide" evidence="1">
    <location>
        <begin position="1"/>
        <end position="20"/>
    </location>
</feature>
<dbReference type="RefSeq" id="WP_076085487.1">
    <property type="nucleotide sequence ID" value="NZ_CP019070.1"/>
</dbReference>
<dbReference type="OrthoDB" id="5341220at2"/>
<dbReference type="EMBL" id="CP019070">
    <property type="protein sequence ID" value="APW65343.1"/>
    <property type="molecule type" value="Genomic_DNA"/>
</dbReference>
<protein>
    <recommendedName>
        <fullName evidence="4">Lipoprotein</fullName>
    </recommendedName>
</protein>
<organism evidence="2 3">
    <name type="scientific">Poseidonibacter parvus</name>
    <dbReference type="NCBI Taxonomy" id="1850254"/>
    <lineage>
        <taxon>Bacteria</taxon>
        <taxon>Pseudomonadati</taxon>
        <taxon>Campylobacterota</taxon>
        <taxon>Epsilonproteobacteria</taxon>
        <taxon>Campylobacterales</taxon>
        <taxon>Arcobacteraceae</taxon>
        <taxon>Poseidonibacter</taxon>
    </lineage>
</organism>